<keyword evidence="2" id="KW-1185">Reference proteome</keyword>
<gene>
    <name evidence="1" type="ORF">RHGRI_010479</name>
</gene>
<reference evidence="1" key="1">
    <citation type="submission" date="2020-08" db="EMBL/GenBank/DDBJ databases">
        <title>Plant Genome Project.</title>
        <authorList>
            <person name="Zhang R.-G."/>
        </authorList>
    </citation>
    <scope>NUCLEOTIDE SEQUENCE</scope>
    <source>
        <strain evidence="1">WSP0</strain>
        <tissue evidence="1">Leaf</tissue>
    </source>
</reference>
<evidence type="ECO:0000313" key="2">
    <source>
        <dbReference type="Proteomes" id="UP000823749"/>
    </source>
</evidence>
<comment type="caution">
    <text evidence="1">The sequence shown here is derived from an EMBL/GenBank/DDBJ whole genome shotgun (WGS) entry which is preliminary data.</text>
</comment>
<proteinExistence type="predicted"/>
<dbReference type="AlphaFoldDB" id="A0AAV6KJG9"/>
<organism evidence="1 2">
    <name type="scientific">Rhododendron griersonianum</name>
    <dbReference type="NCBI Taxonomy" id="479676"/>
    <lineage>
        <taxon>Eukaryota</taxon>
        <taxon>Viridiplantae</taxon>
        <taxon>Streptophyta</taxon>
        <taxon>Embryophyta</taxon>
        <taxon>Tracheophyta</taxon>
        <taxon>Spermatophyta</taxon>
        <taxon>Magnoliopsida</taxon>
        <taxon>eudicotyledons</taxon>
        <taxon>Gunneridae</taxon>
        <taxon>Pentapetalae</taxon>
        <taxon>asterids</taxon>
        <taxon>Ericales</taxon>
        <taxon>Ericaceae</taxon>
        <taxon>Ericoideae</taxon>
        <taxon>Rhodoreae</taxon>
        <taxon>Rhododendron</taxon>
    </lineage>
</organism>
<sequence length="124" mass="13686">MAVGRCSSFCLAPSKSPDLGAASMVVLRCRECIKAWPWPWCLGVCGGFRSRSRVRSVVGRRDRRTDPLANTDFWLSVFFSIGACRDNVGLPRRFPPLLRCENSFAPSTDGVSYPRPKTAGVLFG</sequence>
<evidence type="ECO:0000313" key="1">
    <source>
        <dbReference type="EMBL" id="KAG5552414.1"/>
    </source>
</evidence>
<accession>A0AAV6KJG9</accession>
<name>A0AAV6KJG9_9ERIC</name>
<dbReference type="Proteomes" id="UP000823749">
    <property type="component" value="Chromosome 4"/>
</dbReference>
<protein>
    <submittedName>
        <fullName evidence="1">Uncharacterized protein</fullName>
    </submittedName>
</protein>
<dbReference type="EMBL" id="JACTNZ010000004">
    <property type="protein sequence ID" value="KAG5552414.1"/>
    <property type="molecule type" value="Genomic_DNA"/>
</dbReference>